<evidence type="ECO:0000313" key="2">
    <source>
        <dbReference type="Proteomes" id="UP001239680"/>
    </source>
</evidence>
<dbReference type="Pfam" id="PF04267">
    <property type="entry name" value="SoxD"/>
    <property type="match status" value="1"/>
</dbReference>
<proteinExistence type="predicted"/>
<sequence length="94" mass="10516">MRLTCPLCGSRDRREFYYYGADTYLNRPAPDAPMAAWDDYLHLRDNPAGVTRDLWYHEQGCAQWLKVTRNTVTHEISAVELVAGPAAGGKGASE</sequence>
<name>A0ABU0VXT1_9RHOB</name>
<protein>
    <submittedName>
        <fullName evidence="1">Sarcosine oxidase subunit delta</fullName>
    </submittedName>
</protein>
<dbReference type="EMBL" id="JAVDBT010000004">
    <property type="protein sequence ID" value="MDQ2065715.1"/>
    <property type="molecule type" value="Genomic_DNA"/>
</dbReference>
<gene>
    <name evidence="1" type="ORF">Q9295_04985</name>
</gene>
<dbReference type="InterPro" id="IPR038561">
    <property type="entry name" value="SoxD_sf"/>
</dbReference>
<dbReference type="InterPro" id="IPR006279">
    <property type="entry name" value="SoxD"/>
</dbReference>
<dbReference type="Proteomes" id="UP001239680">
    <property type="component" value="Unassembled WGS sequence"/>
</dbReference>
<keyword evidence="2" id="KW-1185">Reference proteome</keyword>
<dbReference type="Gene3D" id="3.30.2270.10">
    <property type="entry name" value="Folate-binding superfamily"/>
    <property type="match status" value="1"/>
</dbReference>
<dbReference type="RefSeq" id="WP_306679409.1">
    <property type="nucleotide sequence ID" value="NZ_JAVDBT010000004.1"/>
</dbReference>
<comment type="caution">
    <text evidence="1">The sequence shown here is derived from an EMBL/GenBank/DDBJ whole genome shotgun (WGS) entry which is preliminary data.</text>
</comment>
<accession>A0ABU0VXT1</accession>
<organism evidence="1 2">
    <name type="scientific">Pseudogemmobacter lacusdianii</name>
    <dbReference type="NCBI Taxonomy" id="3069608"/>
    <lineage>
        <taxon>Bacteria</taxon>
        <taxon>Pseudomonadati</taxon>
        <taxon>Pseudomonadota</taxon>
        <taxon>Alphaproteobacteria</taxon>
        <taxon>Rhodobacterales</taxon>
        <taxon>Paracoccaceae</taxon>
        <taxon>Pseudogemmobacter</taxon>
    </lineage>
</organism>
<evidence type="ECO:0000313" key="1">
    <source>
        <dbReference type="EMBL" id="MDQ2065715.1"/>
    </source>
</evidence>
<reference evidence="1 2" key="1">
    <citation type="submission" date="2023-08" db="EMBL/GenBank/DDBJ databases">
        <title>Characterization of two Paracoccaceae strains isolated from Phycosphere and proposal of Xinfangfangia lacusdiani sp. nov.</title>
        <authorList>
            <person name="Deng Y."/>
            <person name="Zhang Y.Q."/>
        </authorList>
    </citation>
    <scope>NUCLEOTIDE SEQUENCE [LARGE SCALE GENOMIC DNA]</scope>
    <source>
        <strain evidence="1 2">CPCC 101601</strain>
    </source>
</reference>